<dbReference type="AlphaFoldDB" id="M9LW88"/>
<protein>
    <submittedName>
        <fullName evidence="2">Uncharacterized protein</fullName>
    </submittedName>
</protein>
<feature type="compositionally biased region" description="Polar residues" evidence="1">
    <location>
        <begin position="261"/>
        <end position="270"/>
    </location>
</feature>
<organism evidence="2 3">
    <name type="scientific">Pseudozyma antarctica (strain T-34)</name>
    <name type="common">Yeast</name>
    <name type="synonym">Candida antarctica</name>
    <dbReference type="NCBI Taxonomy" id="1151754"/>
    <lineage>
        <taxon>Eukaryota</taxon>
        <taxon>Fungi</taxon>
        <taxon>Dikarya</taxon>
        <taxon>Basidiomycota</taxon>
        <taxon>Ustilaginomycotina</taxon>
        <taxon>Ustilaginomycetes</taxon>
        <taxon>Ustilaginales</taxon>
        <taxon>Ustilaginaceae</taxon>
        <taxon>Moesziomyces</taxon>
    </lineage>
</organism>
<proteinExistence type="predicted"/>
<feature type="compositionally biased region" description="Low complexity" evidence="1">
    <location>
        <begin position="246"/>
        <end position="259"/>
    </location>
</feature>
<feature type="compositionally biased region" description="Basic and acidic residues" evidence="1">
    <location>
        <begin position="611"/>
        <end position="624"/>
    </location>
</feature>
<sequence length="624" mass="68467">MRERKLVDEHAWSKRQTGKQHAPTKPTEALITEVEPLGEQPRSEVFTSQLAASIATRVYKERRLPLVIPRPPQADAEAEVQARALARARKLARARAQAEAQAKAEAQARVEAQAQTHLNGQQRVQQAESHNVASPAPQQAAVHRQAVSPVKHGETTHVVGQPASRQIAPLPAGIPFRSKIVIRAEPVPAYVEPTLESRPQPAAIIREEPSESRRQPASPDNHAKTTHARQQPAAVIAETAEIAQSEPVPAAVEPAPEAVTNKESGTQRRSASPAVASDAGSARGDDDERDGASVAAEEAGEDSPERDVGDGSDAADAHADYERLMRKDDEETTQVQADAEDHDDYDMATIEHKLIYPPDGKVSIPFPPSELTDPLVAGMVPGSRRWRFEALPTVADERKLISKIINMLLEDKFDLQECSISLPPASGRERFVQIHFNLLADYVQAATLELTWNGRPMELVRSAAPLRKRSTVLKIYNISGPTEETIDNISSAIGDFVSIDNIWRLDRVVYINKSQSTITVKGSTLLILATFREHPAVGWYGPQDLPGFVATRSSTHALHFIGRTNRCGCCLPERNTPLNYVGSTDHPGMQRKRTRDDAASLPQPVQKKHKKDDTGKKQVDQPQN</sequence>
<reference evidence="3" key="1">
    <citation type="journal article" date="2013" name="Genome Announc.">
        <title>Genome sequence of the basidiomycetous yeast Pseudozyma antarctica T-34, a producer of the glycolipid biosurfactants mannosylerythritol lipids.</title>
        <authorList>
            <person name="Morita T."/>
            <person name="Koike H."/>
            <person name="Koyama Y."/>
            <person name="Hagiwara H."/>
            <person name="Ito E."/>
            <person name="Fukuoka T."/>
            <person name="Imura T."/>
            <person name="Machida M."/>
            <person name="Kitamoto D."/>
        </authorList>
    </citation>
    <scope>NUCLEOTIDE SEQUENCE [LARGE SCALE GENOMIC DNA]</scope>
    <source>
        <strain evidence="3">T-34</strain>
    </source>
</reference>
<dbReference type="Proteomes" id="UP000011976">
    <property type="component" value="Unassembled WGS sequence"/>
</dbReference>
<accession>M9LW88</accession>
<feature type="region of interest" description="Disordered" evidence="1">
    <location>
        <begin position="108"/>
        <end position="164"/>
    </location>
</feature>
<feature type="compositionally biased region" description="Basic and acidic residues" evidence="1">
    <location>
        <begin position="205"/>
        <end position="214"/>
    </location>
</feature>
<dbReference type="EMBL" id="DF196777">
    <property type="protein sequence ID" value="GAC74484.1"/>
    <property type="molecule type" value="Genomic_DNA"/>
</dbReference>
<evidence type="ECO:0000313" key="2">
    <source>
        <dbReference type="EMBL" id="GAC74484.1"/>
    </source>
</evidence>
<feature type="compositionally biased region" description="Basic and acidic residues" evidence="1">
    <location>
        <begin position="303"/>
        <end position="329"/>
    </location>
</feature>
<name>M9LW88_PSEA3</name>
<gene>
    <name evidence="2" type="ORF">PANT_11d00079</name>
</gene>
<evidence type="ECO:0000256" key="1">
    <source>
        <dbReference type="SAM" id="MobiDB-lite"/>
    </source>
</evidence>
<feature type="region of interest" description="Disordered" evidence="1">
    <location>
        <begin position="244"/>
        <end position="344"/>
    </location>
</feature>
<feature type="region of interest" description="Disordered" evidence="1">
    <location>
        <begin position="579"/>
        <end position="624"/>
    </location>
</feature>
<feature type="region of interest" description="Disordered" evidence="1">
    <location>
        <begin position="1"/>
        <end position="26"/>
    </location>
</feature>
<feature type="compositionally biased region" description="Polar residues" evidence="1">
    <location>
        <begin position="116"/>
        <end position="132"/>
    </location>
</feature>
<dbReference type="OrthoDB" id="2556758at2759"/>
<feature type="region of interest" description="Disordered" evidence="1">
    <location>
        <begin position="193"/>
        <end position="232"/>
    </location>
</feature>
<evidence type="ECO:0000313" key="3">
    <source>
        <dbReference type="Proteomes" id="UP000011976"/>
    </source>
</evidence>
<feature type="compositionally biased region" description="Basic and acidic residues" evidence="1">
    <location>
        <begin position="1"/>
        <end position="12"/>
    </location>
</feature>